<protein>
    <submittedName>
        <fullName evidence="2">Uncharacterized protein</fullName>
    </submittedName>
</protein>
<dbReference type="AlphaFoldDB" id="A0A505D9M3"/>
<evidence type="ECO:0000256" key="1">
    <source>
        <dbReference type="SAM" id="SignalP"/>
    </source>
</evidence>
<feature type="signal peptide" evidence="1">
    <location>
        <begin position="1"/>
        <end position="27"/>
    </location>
</feature>
<keyword evidence="3" id="KW-1185">Reference proteome</keyword>
<dbReference type="EMBL" id="VCHX02000176">
    <property type="protein sequence ID" value="TPQ18445.1"/>
    <property type="molecule type" value="Genomic_DNA"/>
</dbReference>
<organism evidence="2 3">
    <name type="scientific">Streptomyces sporangiiformans</name>
    <dbReference type="NCBI Taxonomy" id="2315329"/>
    <lineage>
        <taxon>Bacteria</taxon>
        <taxon>Bacillati</taxon>
        <taxon>Actinomycetota</taxon>
        <taxon>Actinomycetes</taxon>
        <taxon>Kitasatosporales</taxon>
        <taxon>Streptomycetaceae</taxon>
        <taxon>Streptomyces</taxon>
    </lineage>
</organism>
<gene>
    <name evidence="2" type="ORF">FGD71_031250</name>
</gene>
<name>A0A505D9M3_9ACTN</name>
<comment type="caution">
    <text evidence="2">The sequence shown here is derived from an EMBL/GenBank/DDBJ whole genome shotgun (WGS) entry which is preliminary data.</text>
</comment>
<sequence>MKTIVAAGAATSAAALSMVAMAPSATAAEASPDAAAKVLTCTTYTPDGRTGTANCTNNTNRTIAFRSTVVCGMGLDAAGAWLTLPPGTWGTSSGICPELSTGVGSVNWEEG</sequence>
<dbReference type="OrthoDB" id="3872885at2"/>
<accession>A0A505D9M3</accession>
<reference evidence="2 3" key="1">
    <citation type="submission" date="2019-06" db="EMBL/GenBank/DDBJ databases">
        <title>Streptomyces sporangiiformans sp. nov., a novel actinomycete isolated from soil in Mount Song.</title>
        <authorList>
            <person name="Han L."/>
        </authorList>
    </citation>
    <scope>NUCLEOTIDE SEQUENCE [LARGE SCALE GENOMIC DNA]</scope>
    <source>
        <strain evidence="2 3">NEAU-SSA 1</strain>
    </source>
</reference>
<evidence type="ECO:0000313" key="2">
    <source>
        <dbReference type="EMBL" id="TPQ18445.1"/>
    </source>
</evidence>
<keyword evidence="1" id="KW-0732">Signal</keyword>
<evidence type="ECO:0000313" key="3">
    <source>
        <dbReference type="Proteomes" id="UP000317378"/>
    </source>
</evidence>
<dbReference type="Proteomes" id="UP000317378">
    <property type="component" value="Unassembled WGS sequence"/>
</dbReference>
<feature type="chain" id="PRO_5021267463" evidence="1">
    <location>
        <begin position="28"/>
        <end position="111"/>
    </location>
</feature>
<proteinExistence type="predicted"/>